<accession>A0A1Y0I6D8</accession>
<keyword evidence="2" id="KW-0813">Transport</keyword>
<dbReference type="GO" id="GO:0016020">
    <property type="term" value="C:membrane"/>
    <property type="evidence" value="ECO:0007669"/>
    <property type="project" value="InterPro"/>
</dbReference>
<dbReference type="RefSeq" id="WP_087460152.1">
    <property type="nucleotide sequence ID" value="NZ_CP021425.1"/>
</dbReference>
<dbReference type="InterPro" id="IPR029439">
    <property type="entry name" value="Wzt_C"/>
</dbReference>
<dbReference type="Proteomes" id="UP000196027">
    <property type="component" value="Chromosome"/>
</dbReference>
<dbReference type="PANTHER" id="PTHR46743:SF2">
    <property type="entry name" value="TEICHOIC ACIDS EXPORT ATP-BINDING PROTEIN TAGH"/>
    <property type="match status" value="1"/>
</dbReference>
<dbReference type="InterPro" id="IPR015860">
    <property type="entry name" value="ABC_transpr_TagH-like"/>
</dbReference>
<dbReference type="InterPro" id="IPR050683">
    <property type="entry name" value="Bact_Polysacc_Export_ATP-bd"/>
</dbReference>
<reference evidence="6 7" key="1">
    <citation type="submission" date="2017-05" db="EMBL/GenBank/DDBJ databases">
        <title>Genomic insights into alkan degradation activity of Oleiphilus messinensis.</title>
        <authorList>
            <person name="Kozyavkin S.A."/>
            <person name="Slesarev A.I."/>
            <person name="Golyshin P.N."/>
            <person name="Korzhenkov A."/>
            <person name="Golyshina O.N."/>
            <person name="Toshchakov S.V."/>
        </authorList>
    </citation>
    <scope>NUCLEOTIDE SEQUENCE [LARGE SCALE GENOMIC DNA]</scope>
    <source>
        <strain evidence="6 7">ME102</strain>
    </source>
</reference>
<dbReference type="CDD" id="cd03220">
    <property type="entry name" value="ABC_KpsT_Wzt"/>
    <property type="match status" value="1"/>
</dbReference>
<dbReference type="GO" id="GO:0016887">
    <property type="term" value="F:ATP hydrolysis activity"/>
    <property type="evidence" value="ECO:0007669"/>
    <property type="project" value="InterPro"/>
</dbReference>
<gene>
    <name evidence="6" type="ORF">OLMES_0917</name>
</gene>
<dbReference type="GO" id="GO:0005524">
    <property type="term" value="F:ATP binding"/>
    <property type="evidence" value="ECO:0007669"/>
    <property type="project" value="UniProtKB-KW"/>
</dbReference>
<dbReference type="SUPFAM" id="SSF52540">
    <property type="entry name" value="P-loop containing nucleoside triphosphate hydrolases"/>
    <property type="match status" value="1"/>
</dbReference>
<dbReference type="OrthoDB" id="9778870at2"/>
<sequence length="407" mass="45113">MIRISVNAISKRYKHYPTHWARLSEWLSLGRIEGHEARNVLNHINFVIHDGESVGIVGQNGAGKSTLLKILTGTTKPTSGTVDVHGEVAALLELGMGFHPDFSGRQNAIMGCQMRGMNGTEIEAEMDNIIAFAELSHCIDKPIKTYSSGMQMRLAFSVATCKRPDVLIVDEALSVGDAYFQHKSMARIRQFKEQGTSLLFVSHDPAAVKTLCDRAILLDDGVLIKDGRPDDILDYYNAMIAKREKDEEIQQVENEQGVRVTRSGNKKVELNRIELLNEAERPTRAFQIGERATLQITFTKHETVTDATIGLLIRDRLGNDVFGTNTFHLDTCLPDPPGEYCLNFDLGLELGTGNYSITIASHTLDSHVSDNHDWWDQALVFQMVPNNAHAFIGIANLPVTARLSASS</sequence>
<dbReference type="EMBL" id="CP021425">
    <property type="protein sequence ID" value="ARU55004.1"/>
    <property type="molecule type" value="Genomic_DNA"/>
</dbReference>
<dbReference type="PROSITE" id="PS50893">
    <property type="entry name" value="ABC_TRANSPORTER_2"/>
    <property type="match status" value="1"/>
</dbReference>
<feature type="domain" description="ABC transporter" evidence="5">
    <location>
        <begin position="21"/>
        <end position="245"/>
    </location>
</feature>
<evidence type="ECO:0000256" key="1">
    <source>
        <dbReference type="ARBA" id="ARBA00005417"/>
    </source>
</evidence>
<evidence type="ECO:0000259" key="5">
    <source>
        <dbReference type="PROSITE" id="PS50893"/>
    </source>
</evidence>
<dbReference type="Pfam" id="PF14524">
    <property type="entry name" value="Wzt_C"/>
    <property type="match status" value="1"/>
</dbReference>
<evidence type="ECO:0000256" key="2">
    <source>
        <dbReference type="ARBA" id="ARBA00022448"/>
    </source>
</evidence>
<dbReference type="InterPro" id="IPR003439">
    <property type="entry name" value="ABC_transporter-like_ATP-bd"/>
</dbReference>
<organism evidence="6 7">
    <name type="scientific">Oleiphilus messinensis</name>
    <dbReference type="NCBI Taxonomy" id="141451"/>
    <lineage>
        <taxon>Bacteria</taxon>
        <taxon>Pseudomonadati</taxon>
        <taxon>Pseudomonadota</taxon>
        <taxon>Gammaproteobacteria</taxon>
        <taxon>Oceanospirillales</taxon>
        <taxon>Oleiphilaceae</taxon>
        <taxon>Oleiphilus</taxon>
    </lineage>
</organism>
<dbReference type="Gene3D" id="3.40.50.300">
    <property type="entry name" value="P-loop containing nucleotide triphosphate hydrolases"/>
    <property type="match status" value="1"/>
</dbReference>
<evidence type="ECO:0000313" key="6">
    <source>
        <dbReference type="EMBL" id="ARU55004.1"/>
    </source>
</evidence>
<dbReference type="CDD" id="cd10147">
    <property type="entry name" value="Wzt_C-like"/>
    <property type="match status" value="1"/>
</dbReference>
<dbReference type="KEGG" id="ome:OLMES_0917"/>
<dbReference type="PROSITE" id="PS00211">
    <property type="entry name" value="ABC_TRANSPORTER_1"/>
    <property type="match status" value="1"/>
</dbReference>
<keyword evidence="7" id="KW-1185">Reference proteome</keyword>
<dbReference type="AlphaFoldDB" id="A0A1Y0I6D8"/>
<evidence type="ECO:0000313" key="7">
    <source>
        <dbReference type="Proteomes" id="UP000196027"/>
    </source>
</evidence>
<dbReference type="Gene3D" id="2.70.50.60">
    <property type="entry name" value="abc- transporter (atp binding component) like domain"/>
    <property type="match status" value="1"/>
</dbReference>
<dbReference type="SMART" id="SM00382">
    <property type="entry name" value="AAA"/>
    <property type="match status" value="1"/>
</dbReference>
<name>A0A1Y0I6D8_9GAMM</name>
<dbReference type="Pfam" id="PF00005">
    <property type="entry name" value="ABC_tran"/>
    <property type="match status" value="1"/>
</dbReference>
<dbReference type="PANTHER" id="PTHR46743">
    <property type="entry name" value="TEICHOIC ACIDS EXPORT ATP-BINDING PROTEIN TAGH"/>
    <property type="match status" value="1"/>
</dbReference>
<evidence type="ECO:0000256" key="3">
    <source>
        <dbReference type="ARBA" id="ARBA00022741"/>
    </source>
</evidence>
<evidence type="ECO:0000256" key="4">
    <source>
        <dbReference type="ARBA" id="ARBA00022840"/>
    </source>
</evidence>
<dbReference type="GO" id="GO:0140359">
    <property type="term" value="F:ABC-type transporter activity"/>
    <property type="evidence" value="ECO:0007669"/>
    <property type="project" value="InterPro"/>
</dbReference>
<dbReference type="InterPro" id="IPR017871">
    <property type="entry name" value="ABC_transporter-like_CS"/>
</dbReference>
<keyword evidence="3" id="KW-0547">Nucleotide-binding</keyword>
<dbReference type="InterPro" id="IPR027417">
    <property type="entry name" value="P-loop_NTPase"/>
</dbReference>
<keyword evidence="4" id="KW-0067">ATP-binding</keyword>
<protein>
    <submittedName>
        <fullName evidence="6">ABC transporter-like protein</fullName>
    </submittedName>
</protein>
<proteinExistence type="inferred from homology"/>
<dbReference type="InterPro" id="IPR003593">
    <property type="entry name" value="AAA+_ATPase"/>
</dbReference>
<comment type="similarity">
    <text evidence="1">Belongs to the ABC transporter superfamily.</text>
</comment>